<dbReference type="PANTHER" id="PTHR31435:SF10">
    <property type="entry name" value="BSR4717 PROTEIN"/>
    <property type="match status" value="1"/>
</dbReference>
<dbReference type="Gene3D" id="3.40.630.30">
    <property type="match status" value="1"/>
</dbReference>
<reference evidence="3" key="1">
    <citation type="journal article" date="2019" name="Int. J. Syst. Evol. Microbiol.">
        <title>The Global Catalogue of Microorganisms (GCM) 10K type strain sequencing project: providing services to taxonomists for standard genome sequencing and annotation.</title>
        <authorList>
            <consortium name="The Broad Institute Genomics Platform"/>
            <consortium name="The Broad Institute Genome Sequencing Center for Infectious Disease"/>
            <person name="Wu L."/>
            <person name="Ma J."/>
        </authorList>
    </citation>
    <scope>NUCLEOTIDE SEQUENCE [LARGE SCALE GENOMIC DNA]</scope>
    <source>
        <strain evidence="3">KCTC 42247</strain>
    </source>
</reference>
<dbReference type="Proteomes" id="UP001597418">
    <property type="component" value="Unassembled WGS sequence"/>
</dbReference>
<dbReference type="EC" id="2.3.1.-" evidence="2"/>
<dbReference type="InterPro" id="IPR031165">
    <property type="entry name" value="GNAT_YJDJ"/>
</dbReference>
<dbReference type="SUPFAM" id="SSF55729">
    <property type="entry name" value="Acyl-CoA N-acyltransferases (Nat)"/>
    <property type="match status" value="1"/>
</dbReference>
<keyword evidence="2" id="KW-0012">Acyltransferase</keyword>
<keyword evidence="2" id="KW-0808">Transferase</keyword>
<dbReference type="PROSITE" id="PS51729">
    <property type="entry name" value="GNAT_YJDJ"/>
    <property type="match status" value="1"/>
</dbReference>
<dbReference type="EMBL" id="JBHUMB010000014">
    <property type="protein sequence ID" value="MFD2744325.1"/>
    <property type="molecule type" value="Genomic_DNA"/>
</dbReference>
<dbReference type="InterPro" id="IPR045057">
    <property type="entry name" value="Gcn5-rel_NAT"/>
</dbReference>
<accession>A0ABW5UEJ2</accession>
<evidence type="ECO:0000259" key="1">
    <source>
        <dbReference type="PROSITE" id="PS51729"/>
    </source>
</evidence>
<comment type="caution">
    <text evidence="2">The sequence shown here is derived from an EMBL/GenBank/DDBJ whole genome shotgun (WGS) entry which is preliminary data.</text>
</comment>
<dbReference type="GO" id="GO:0016746">
    <property type="term" value="F:acyltransferase activity"/>
    <property type="evidence" value="ECO:0007669"/>
    <property type="project" value="UniProtKB-KW"/>
</dbReference>
<dbReference type="CDD" id="cd04301">
    <property type="entry name" value="NAT_SF"/>
    <property type="match status" value="1"/>
</dbReference>
<organism evidence="2 3">
    <name type="scientific">Sphingobacterium populi</name>
    <dbReference type="NCBI Taxonomy" id="1812824"/>
    <lineage>
        <taxon>Bacteria</taxon>
        <taxon>Pseudomonadati</taxon>
        <taxon>Bacteroidota</taxon>
        <taxon>Sphingobacteriia</taxon>
        <taxon>Sphingobacteriales</taxon>
        <taxon>Sphingobacteriaceae</taxon>
        <taxon>Sphingobacterium</taxon>
    </lineage>
</organism>
<sequence>MEFKHIDKGENGVVLALEDDVQHGDISYFGNGNNQITIDHTGVESFARGRGIAKALLKEVVNIARDKQWKIVPQCPFAQAEFDKNASYADVLAPS</sequence>
<feature type="domain" description="N-acetyltransferase" evidence="1">
    <location>
        <begin position="5"/>
        <end position="93"/>
    </location>
</feature>
<gene>
    <name evidence="2" type="ORF">ACFSQ6_13085</name>
</gene>
<dbReference type="RefSeq" id="WP_066751512.1">
    <property type="nucleotide sequence ID" value="NZ_JBHUMB010000014.1"/>
</dbReference>
<dbReference type="PANTHER" id="PTHR31435">
    <property type="entry name" value="PROTEIN NATD1"/>
    <property type="match status" value="1"/>
</dbReference>
<proteinExistence type="predicted"/>
<name>A0ABW5UEJ2_9SPHI</name>
<protein>
    <submittedName>
        <fullName evidence="2">GNAT family N-acetyltransferase</fullName>
        <ecNumber evidence="2">2.3.1.-</ecNumber>
    </submittedName>
</protein>
<keyword evidence="3" id="KW-1185">Reference proteome</keyword>
<dbReference type="InterPro" id="IPR016181">
    <property type="entry name" value="Acyl_CoA_acyltransferase"/>
</dbReference>
<evidence type="ECO:0000313" key="2">
    <source>
        <dbReference type="EMBL" id="MFD2744325.1"/>
    </source>
</evidence>
<dbReference type="Pfam" id="PF14542">
    <property type="entry name" value="Acetyltransf_CG"/>
    <property type="match status" value="1"/>
</dbReference>
<evidence type="ECO:0000313" key="3">
    <source>
        <dbReference type="Proteomes" id="UP001597418"/>
    </source>
</evidence>